<dbReference type="GO" id="GO:0043418">
    <property type="term" value="P:homocysteine catabolic process"/>
    <property type="evidence" value="ECO:0007669"/>
    <property type="project" value="TreeGrafter"/>
</dbReference>
<evidence type="ECO:0000256" key="3">
    <source>
        <dbReference type="ARBA" id="ARBA00022807"/>
    </source>
</evidence>
<dbReference type="GO" id="GO:0006508">
    <property type="term" value="P:proteolysis"/>
    <property type="evidence" value="ECO:0007669"/>
    <property type="project" value="UniProtKB-KW"/>
</dbReference>
<dbReference type="GO" id="GO:0070005">
    <property type="term" value="F:cysteine-type aminopeptidase activity"/>
    <property type="evidence" value="ECO:0007669"/>
    <property type="project" value="InterPro"/>
</dbReference>
<proteinExistence type="predicted"/>
<dbReference type="EC" id="3.4.22.40" evidence="4"/>
<dbReference type="SUPFAM" id="SSF54001">
    <property type="entry name" value="Cysteine proteinases"/>
    <property type="match status" value="1"/>
</dbReference>
<keyword evidence="1" id="KW-0645">Protease</keyword>
<comment type="caution">
    <text evidence="4">The sequence shown here is derived from an EMBL/GenBank/DDBJ whole genome shotgun (WGS) entry which is preliminary data.</text>
</comment>
<name>A0A9W7XN78_9FUNG</name>
<reference evidence="4" key="1">
    <citation type="submission" date="2022-07" db="EMBL/GenBank/DDBJ databases">
        <title>Phylogenomic reconstructions and comparative analyses of Kickxellomycotina fungi.</title>
        <authorList>
            <person name="Reynolds N.K."/>
            <person name="Stajich J.E."/>
            <person name="Barry K."/>
            <person name="Grigoriev I.V."/>
            <person name="Crous P."/>
            <person name="Smith M.E."/>
        </authorList>
    </citation>
    <scope>NUCLEOTIDE SEQUENCE</scope>
    <source>
        <strain evidence="4">NBRC 105413</strain>
    </source>
</reference>
<dbReference type="Pfam" id="PF03051">
    <property type="entry name" value="Peptidase_C1_2"/>
    <property type="match status" value="1"/>
</dbReference>
<dbReference type="EMBL" id="JANBOH010000053">
    <property type="protein sequence ID" value="KAJ1646671.1"/>
    <property type="molecule type" value="Genomic_DNA"/>
</dbReference>
<sequence>MLEEVHRIVTISLGQPPERFTWAFYDKDKKFHEFHDITPLEFYRNHVKQDCKQYVSLIHDPRNAYMKKYTPQYLGNVVGTKDVHYINLPINDFKRYAIETIKSGCPAWFGLHVEKFSMQKNDMVDLDVIDYKSAFNINFGLNKAEQMQYHDSHITHIVALTGVHIEDDKPVRWQIENSYGEDHGNKGYLTMTDKWFDEFAYVIVVDKNDLPSEILAVLDQDAIVLPPWNPMSRIK</sequence>
<gene>
    <name evidence="4" type="primary">LAP3_2</name>
    <name evidence="4" type="ORF">LPJ64_001897</name>
</gene>
<dbReference type="Proteomes" id="UP001145021">
    <property type="component" value="Unassembled WGS sequence"/>
</dbReference>
<dbReference type="InterPro" id="IPR038765">
    <property type="entry name" value="Papain-like_cys_pep_sf"/>
</dbReference>
<dbReference type="PANTHER" id="PTHR10363:SF2">
    <property type="entry name" value="BLEOMYCIN HYDROLASE"/>
    <property type="match status" value="1"/>
</dbReference>
<evidence type="ECO:0000256" key="1">
    <source>
        <dbReference type="ARBA" id="ARBA00022670"/>
    </source>
</evidence>
<dbReference type="InterPro" id="IPR004134">
    <property type="entry name" value="Peptidase_C1B"/>
</dbReference>
<dbReference type="PANTHER" id="PTHR10363">
    <property type="entry name" value="BLEOMYCIN HYDROLASE"/>
    <property type="match status" value="1"/>
</dbReference>
<keyword evidence="2 4" id="KW-0378">Hydrolase</keyword>
<evidence type="ECO:0000313" key="4">
    <source>
        <dbReference type="EMBL" id="KAJ1646671.1"/>
    </source>
</evidence>
<dbReference type="GO" id="GO:0005737">
    <property type="term" value="C:cytoplasm"/>
    <property type="evidence" value="ECO:0007669"/>
    <property type="project" value="TreeGrafter"/>
</dbReference>
<dbReference type="GO" id="GO:0004197">
    <property type="term" value="F:cysteine-type endopeptidase activity"/>
    <property type="evidence" value="ECO:0007669"/>
    <property type="project" value="UniProtKB-EC"/>
</dbReference>
<dbReference type="Gene3D" id="3.90.70.10">
    <property type="entry name" value="Cysteine proteinases"/>
    <property type="match status" value="1"/>
</dbReference>
<organism evidence="4 5">
    <name type="scientific">Coemansia asiatica</name>
    <dbReference type="NCBI Taxonomy" id="1052880"/>
    <lineage>
        <taxon>Eukaryota</taxon>
        <taxon>Fungi</taxon>
        <taxon>Fungi incertae sedis</taxon>
        <taxon>Zoopagomycota</taxon>
        <taxon>Kickxellomycotina</taxon>
        <taxon>Kickxellomycetes</taxon>
        <taxon>Kickxellales</taxon>
        <taxon>Kickxellaceae</taxon>
        <taxon>Coemansia</taxon>
    </lineage>
</organism>
<keyword evidence="3" id="KW-0788">Thiol protease</keyword>
<evidence type="ECO:0000256" key="2">
    <source>
        <dbReference type="ARBA" id="ARBA00022801"/>
    </source>
</evidence>
<dbReference type="GO" id="GO:0009636">
    <property type="term" value="P:response to toxic substance"/>
    <property type="evidence" value="ECO:0007669"/>
    <property type="project" value="TreeGrafter"/>
</dbReference>
<accession>A0A9W7XN78</accession>
<keyword evidence="5" id="KW-1185">Reference proteome</keyword>
<dbReference type="AlphaFoldDB" id="A0A9W7XN78"/>
<protein>
    <submittedName>
        <fullName evidence="4">Bleomycin hydrolase</fullName>
        <ecNumber evidence="4">3.4.22.40</ecNumber>
    </submittedName>
</protein>
<evidence type="ECO:0000313" key="5">
    <source>
        <dbReference type="Proteomes" id="UP001145021"/>
    </source>
</evidence>